<name>A0A3B1DFN9_9ZZZZ</name>
<dbReference type="InterPro" id="IPR015421">
    <property type="entry name" value="PyrdxlP-dep_Trfase_major"/>
</dbReference>
<dbReference type="Pfam" id="PF00155">
    <property type="entry name" value="Aminotran_1_2"/>
    <property type="match status" value="1"/>
</dbReference>
<sequence length="397" mass="42629">MKLAKRIRRIQASATMAMAAKAKVLKAEGVEIISFGLGEPDFETANVAAEAGIAAIHAGETRYTPPAGTDELKQAIIQKLKRDNGLDYTKKEIIVSCGAKHTLYNIAQVLFEKGDEVIIPAPYWVTYPDQISLSGASPVILHTKESDGFLMRPAALKAALTARTKGIIFNAPSNPTGSIYTTTDYEAFSDILIEADLCIISDEIYEKFLYDGASHTSIATLNPALKAKTIVVNGVSKAYSMTGWRIGYAAGPEDVIQAMTKLQSQSTSNPCSIAQRASAAALNNGEPFVSEMLDAFSERRHFMVETLNKISGISCTLPPGSFYVFPNVKDLLGLSHAKGVIKNTLDLATFLLEEGGVTTIPGEAFGAPGYLRLSFAASKDVLKRGLEKIQNALAQLS</sequence>
<dbReference type="CDD" id="cd00609">
    <property type="entry name" value="AAT_like"/>
    <property type="match status" value="1"/>
</dbReference>
<dbReference type="EC" id="2.6.1.1" evidence="7"/>
<evidence type="ECO:0000259" key="6">
    <source>
        <dbReference type="Pfam" id="PF00155"/>
    </source>
</evidence>
<evidence type="ECO:0000256" key="4">
    <source>
        <dbReference type="ARBA" id="ARBA00022679"/>
    </source>
</evidence>
<dbReference type="InterPro" id="IPR004839">
    <property type="entry name" value="Aminotransferase_I/II_large"/>
</dbReference>
<dbReference type="InterPro" id="IPR050596">
    <property type="entry name" value="AspAT/PAT-like"/>
</dbReference>
<dbReference type="InterPro" id="IPR015422">
    <property type="entry name" value="PyrdxlP-dep_Trfase_small"/>
</dbReference>
<keyword evidence="5" id="KW-0663">Pyridoxal phosphate</keyword>
<dbReference type="PANTHER" id="PTHR46383:SF1">
    <property type="entry name" value="ASPARTATE AMINOTRANSFERASE"/>
    <property type="match status" value="1"/>
</dbReference>
<dbReference type="PANTHER" id="PTHR46383">
    <property type="entry name" value="ASPARTATE AMINOTRANSFERASE"/>
    <property type="match status" value="1"/>
</dbReference>
<dbReference type="SUPFAM" id="SSF53383">
    <property type="entry name" value="PLP-dependent transferases"/>
    <property type="match status" value="1"/>
</dbReference>
<dbReference type="GO" id="GO:0006520">
    <property type="term" value="P:amino acid metabolic process"/>
    <property type="evidence" value="ECO:0007669"/>
    <property type="project" value="InterPro"/>
</dbReference>
<dbReference type="Gene3D" id="3.90.1150.10">
    <property type="entry name" value="Aspartate Aminotransferase, domain 1"/>
    <property type="match status" value="1"/>
</dbReference>
<evidence type="ECO:0000256" key="2">
    <source>
        <dbReference type="ARBA" id="ARBA00007441"/>
    </source>
</evidence>
<organism evidence="7">
    <name type="scientific">hydrothermal vent metagenome</name>
    <dbReference type="NCBI Taxonomy" id="652676"/>
    <lineage>
        <taxon>unclassified sequences</taxon>
        <taxon>metagenomes</taxon>
        <taxon>ecological metagenomes</taxon>
    </lineage>
</organism>
<keyword evidence="3 7" id="KW-0032">Aminotransferase</keyword>
<feature type="domain" description="Aminotransferase class I/classII large" evidence="6">
    <location>
        <begin position="31"/>
        <end position="389"/>
    </location>
</feature>
<comment type="cofactor">
    <cofactor evidence="1">
        <name>pyridoxal 5'-phosphate</name>
        <dbReference type="ChEBI" id="CHEBI:597326"/>
    </cofactor>
</comment>
<dbReference type="InterPro" id="IPR015424">
    <property type="entry name" value="PyrdxlP-dep_Trfase"/>
</dbReference>
<dbReference type="PROSITE" id="PS00105">
    <property type="entry name" value="AA_TRANSFER_CLASS_1"/>
    <property type="match status" value="1"/>
</dbReference>
<keyword evidence="4 7" id="KW-0808">Transferase</keyword>
<dbReference type="GO" id="GO:0030170">
    <property type="term" value="F:pyridoxal phosphate binding"/>
    <property type="evidence" value="ECO:0007669"/>
    <property type="project" value="InterPro"/>
</dbReference>
<accession>A0A3B1DFN9</accession>
<gene>
    <name evidence="7" type="ORF">MNBD_NITROSPIRAE01-875</name>
</gene>
<evidence type="ECO:0000313" key="7">
    <source>
        <dbReference type="EMBL" id="VAX33740.1"/>
    </source>
</evidence>
<protein>
    <submittedName>
        <fullName evidence="7">Aspartate aminotransferase</fullName>
        <ecNumber evidence="7">2.6.1.1</ecNumber>
    </submittedName>
</protein>
<dbReference type="AlphaFoldDB" id="A0A3B1DFN9"/>
<proteinExistence type="inferred from homology"/>
<dbReference type="Gene3D" id="3.40.640.10">
    <property type="entry name" value="Type I PLP-dependent aspartate aminotransferase-like (Major domain)"/>
    <property type="match status" value="1"/>
</dbReference>
<dbReference type="EMBL" id="UOGF01000119">
    <property type="protein sequence ID" value="VAX33740.1"/>
    <property type="molecule type" value="Genomic_DNA"/>
</dbReference>
<dbReference type="FunFam" id="3.40.640.10:FF:000033">
    <property type="entry name" value="Aspartate aminotransferase"/>
    <property type="match status" value="1"/>
</dbReference>
<evidence type="ECO:0000256" key="1">
    <source>
        <dbReference type="ARBA" id="ARBA00001933"/>
    </source>
</evidence>
<evidence type="ECO:0000256" key="3">
    <source>
        <dbReference type="ARBA" id="ARBA00022576"/>
    </source>
</evidence>
<dbReference type="GO" id="GO:0004069">
    <property type="term" value="F:L-aspartate:2-oxoglutarate aminotransferase activity"/>
    <property type="evidence" value="ECO:0007669"/>
    <property type="project" value="UniProtKB-EC"/>
</dbReference>
<evidence type="ECO:0000256" key="5">
    <source>
        <dbReference type="ARBA" id="ARBA00022898"/>
    </source>
</evidence>
<reference evidence="7" key="1">
    <citation type="submission" date="2018-06" db="EMBL/GenBank/DDBJ databases">
        <authorList>
            <person name="Zhirakovskaya E."/>
        </authorList>
    </citation>
    <scope>NUCLEOTIDE SEQUENCE</scope>
</reference>
<dbReference type="InterPro" id="IPR004838">
    <property type="entry name" value="NHTrfase_class1_PyrdxlP-BS"/>
</dbReference>
<comment type="similarity">
    <text evidence="2">Belongs to the class-I pyridoxal-phosphate-dependent aminotransferase family.</text>
</comment>